<name>A0A848J0D4_9BACT</name>
<accession>A0A848J0D4</accession>
<comment type="caution">
    <text evidence="1">The sequence shown here is derived from an EMBL/GenBank/DDBJ whole genome shotgun (WGS) entry which is preliminary data.</text>
</comment>
<dbReference type="RefSeq" id="WP_169682277.1">
    <property type="nucleotide sequence ID" value="NZ_JABBNU010000007.1"/>
</dbReference>
<proteinExistence type="predicted"/>
<dbReference type="InterPro" id="IPR026444">
    <property type="entry name" value="Secre_tail"/>
</dbReference>
<protein>
    <submittedName>
        <fullName evidence="1">T9SS type A sorting domain-containing protein</fullName>
    </submittedName>
</protein>
<sequence>MKLKALTILILFCGYSVKAQIIEKPIDYYADYETNRSSRINNDTLVTTIPFFDDFSDHKEGFKKELWYNYENVNLDKNAGSNIPSLGAVRLDGTKAGGIAYSNANIDGYADVITSNIIDLSIVPLNQRDSTYLGFYFQKKGLGEIPDNEDSLIVQMLSQNMIWHNVLGFSGADINEIDTFIYASVKIPDSLFHEKFMFRFINYGNLSGPYDVWNIDYVTLMSSQDGMEGDYPDRTLVSTPKNLFEGYFSYPLDHIKKDLPSNSAPNGVFGKNLSSSIRVVEYGMNILDAKSGSLIETLQQQIVKDTLFSQLGQKLYYSVQAKPASKITDYISAYEGDSLFLEGFFYSQPDDFFVEGSLDYRINDTTSIIYPFIDYYAYDDHSPENGAETIGSGSQVAIQYVIDQPDTLTAIDIYFLGRPGQLVVPYISKDLGNNKNSRSDAVRLPIDGSPARYKIDPILIEDTVYIGFQKFIDAGIPVGLDKDIDSGDKLFYNIDGFWIKNSNITGSIMIRPVFGKIDIITGINDKLKNEVSIYPIPSKGSIKLTENVYNWSIYNINGQFISGNDEYKKGNEIILQNATEGIYIFQGFDNNNNPIKLKFIIQ</sequence>
<gene>
    <name evidence="1" type="ORF">HH304_12870</name>
</gene>
<evidence type="ECO:0000313" key="1">
    <source>
        <dbReference type="EMBL" id="NMM49296.1"/>
    </source>
</evidence>
<keyword evidence="2" id="KW-1185">Reference proteome</keyword>
<dbReference type="EMBL" id="JABBNU010000007">
    <property type="protein sequence ID" value="NMM49296.1"/>
    <property type="molecule type" value="Genomic_DNA"/>
</dbReference>
<dbReference type="Proteomes" id="UP000559010">
    <property type="component" value="Unassembled WGS sequence"/>
</dbReference>
<reference evidence="1 2" key="1">
    <citation type="submission" date="2020-04" db="EMBL/GenBank/DDBJ databases">
        <title>Flammeovirgaceae bacterium KN852 isolated from deep sea.</title>
        <authorList>
            <person name="Zhang D.-C."/>
        </authorList>
    </citation>
    <scope>NUCLEOTIDE SEQUENCE [LARGE SCALE GENOMIC DNA]</scope>
    <source>
        <strain evidence="1 2">KN852</strain>
    </source>
</reference>
<dbReference type="NCBIfam" id="TIGR04183">
    <property type="entry name" value="Por_Secre_tail"/>
    <property type="match status" value="1"/>
</dbReference>
<dbReference type="AlphaFoldDB" id="A0A848J0D4"/>
<evidence type="ECO:0000313" key="2">
    <source>
        <dbReference type="Proteomes" id="UP000559010"/>
    </source>
</evidence>
<organism evidence="1 2">
    <name type="scientific">Marinigracilibium pacificum</name>
    <dbReference type="NCBI Taxonomy" id="2729599"/>
    <lineage>
        <taxon>Bacteria</taxon>
        <taxon>Pseudomonadati</taxon>
        <taxon>Bacteroidota</taxon>
        <taxon>Cytophagia</taxon>
        <taxon>Cytophagales</taxon>
        <taxon>Flammeovirgaceae</taxon>
        <taxon>Marinigracilibium</taxon>
    </lineage>
</organism>
<dbReference type="Gene3D" id="2.60.120.260">
    <property type="entry name" value="Galactose-binding domain-like"/>
    <property type="match status" value="1"/>
</dbReference>